<name>A0A9W3JJI3_BACTU</name>
<evidence type="ECO:0000313" key="2">
    <source>
        <dbReference type="EMBL" id="AFQ19748.1"/>
    </source>
</evidence>
<keyword evidence="1" id="KW-0472">Membrane</keyword>
<dbReference type="KEGG" id="bti:BTG_32058"/>
<accession>A0A9W3JJI3</accession>
<proteinExistence type="predicted"/>
<geneLocation type="plasmid" evidence="2 3">
    <name>p02</name>
</geneLocation>
<protein>
    <submittedName>
        <fullName evidence="2">Uncharacterized protein</fullName>
    </submittedName>
</protein>
<gene>
    <name evidence="2" type="ORF">BTG_32058</name>
</gene>
<dbReference type="EMBL" id="CP003754">
    <property type="protein sequence ID" value="AFQ19748.1"/>
    <property type="molecule type" value="Genomic_DNA"/>
</dbReference>
<organism evidence="2 3">
    <name type="scientific">Bacillus thuringiensis HD-771</name>
    <dbReference type="NCBI Taxonomy" id="1218175"/>
    <lineage>
        <taxon>Bacteria</taxon>
        <taxon>Bacillati</taxon>
        <taxon>Bacillota</taxon>
        <taxon>Bacilli</taxon>
        <taxon>Bacillales</taxon>
        <taxon>Bacillaceae</taxon>
        <taxon>Bacillus</taxon>
        <taxon>Bacillus cereus group</taxon>
    </lineage>
</organism>
<keyword evidence="1" id="KW-0812">Transmembrane</keyword>
<dbReference type="AlphaFoldDB" id="A0A9W3JJI3"/>
<evidence type="ECO:0000313" key="3">
    <source>
        <dbReference type="Proteomes" id="UP000005259"/>
    </source>
</evidence>
<dbReference type="Proteomes" id="UP000005259">
    <property type="component" value="Plasmid p02"/>
</dbReference>
<sequence length="61" mass="7267">MIKKPNIIPTITKIKINIIEFKLLYSILVVVYIMGLITTKYAIKYIMIFKIQYKINEDIFL</sequence>
<feature type="transmembrane region" description="Helical" evidence="1">
    <location>
        <begin position="23"/>
        <end position="43"/>
    </location>
</feature>
<keyword evidence="1" id="KW-1133">Transmembrane helix</keyword>
<reference evidence="2 3" key="1">
    <citation type="submission" date="2012-08" db="EMBL/GenBank/DDBJ databases">
        <authorList>
            <person name="Doggett N."/>
            <person name="Teshima H."/>
            <person name="Bruce D."/>
            <person name="Detter J.C."/>
            <person name="Johnson S.L."/>
            <person name="Han C."/>
        </authorList>
    </citation>
    <scope>NUCLEOTIDE SEQUENCE [LARGE SCALE GENOMIC DNA]</scope>
    <source>
        <strain evidence="2 3">HD-771</strain>
        <plasmid evidence="2 3">p02</plasmid>
    </source>
</reference>
<keyword evidence="2" id="KW-0614">Plasmid</keyword>
<evidence type="ECO:0000256" key="1">
    <source>
        <dbReference type="SAM" id="Phobius"/>
    </source>
</evidence>